<dbReference type="PANTHER" id="PTHR43968">
    <property type="match status" value="1"/>
</dbReference>
<dbReference type="InterPro" id="IPR036282">
    <property type="entry name" value="Glutathione-S-Trfase_C_sf"/>
</dbReference>
<dbReference type="RefSeq" id="WP_073548922.1">
    <property type="nucleotide sequence ID" value="NZ_CAWMVK010000039.1"/>
</dbReference>
<organism evidence="3 4">
    <name type="scientific">Chroogloeocystis siderophila 5.2 s.c.1</name>
    <dbReference type="NCBI Taxonomy" id="247279"/>
    <lineage>
        <taxon>Bacteria</taxon>
        <taxon>Bacillati</taxon>
        <taxon>Cyanobacteriota</taxon>
        <taxon>Cyanophyceae</taxon>
        <taxon>Oscillatoriophycideae</taxon>
        <taxon>Chroococcales</taxon>
        <taxon>Chroococcaceae</taxon>
        <taxon>Chroogloeocystis</taxon>
    </lineage>
</organism>
<keyword evidence="4" id="KW-1185">Reference proteome</keyword>
<name>A0A1U7HW62_9CHRO</name>
<dbReference type="InterPro" id="IPR050983">
    <property type="entry name" value="GST_Omega/HSP26"/>
</dbReference>
<dbReference type="InterPro" id="IPR040079">
    <property type="entry name" value="Glutathione_S-Trfase"/>
</dbReference>
<keyword evidence="3" id="KW-0808">Transferase</keyword>
<dbReference type="EMBL" id="MRCC01000005">
    <property type="protein sequence ID" value="OKH27840.1"/>
    <property type="molecule type" value="Genomic_DNA"/>
</dbReference>
<dbReference type="InterPro" id="IPR010987">
    <property type="entry name" value="Glutathione-S-Trfase_C-like"/>
</dbReference>
<dbReference type="Proteomes" id="UP000185984">
    <property type="component" value="Unassembled WGS sequence"/>
</dbReference>
<dbReference type="STRING" id="247279.NIES1031_08010"/>
<dbReference type="Pfam" id="PF13410">
    <property type="entry name" value="GST_C_2"/>
    <property type="match status" value="1"/>
</dbReference>
<protein>
    <submittedName>
        <fullName evidence="3">Glutathione S-transferase</fullName>
    </submittedName>
</protein>
<dbReference type="AlphaFoldDB" id="A0A1U7HW62"/>
<dbReference type="InterPro" id="IPR036249">
    <property type="entry name" value="Thioredoxin-like_sf"/>
</dbReference>
<dbReference type="OrthoDB" id="508763at2"/>
<evidence type="ECO:0000313" key="4">
    <source>
        <dbReference type="Proteomes" id="UP000185984"/>
    </source>
</evidence>
<dbReference type="SUPFAM" id="SSF47616">
    <property type="entry name" value="GST C-terminal domain-like"/>
    <property type="match status" value="1"/>
</dbReference>
<reference evidence="3 4" key="1">
    <citation type="submission" date="2016-11" db="EMBL/GenBank/DDBJ databases">
        <title>Draft Genome Sequences of Nine Cyanobacterial Strains from Diverse Habitats.</title>
        <authorList>
            <person name="Zhu T."/>
            <person name="Hou S."/>
            <person name="Lu X."/>
            <person name="Hess W.R."/>
        </authorList>
    </citation>
    <scope>NUCLEOTIDE SEQUENCE [LARGE SCALE GENOMIC DNA]</scope>
    <source>
        <strain evidence="3 4">5.2 s.c.1</strain>
    </source>
</reference>
<dbReference type="PROSITE" id="PS50405">
    <property type="entry name" value="GST_CTER"/>
    <property type="match status" value="1"/>
</dbReference>
<dbReference type="SFLD" id="SFLDS00019">
    <property type="entry name" value="Glutathione_Transferase_(cytos"/>
    <property type="match status" value="1"/>
</dbReference>
<evidence type="ECO:0000259" key="1">
    <source>
        <dbReference type="PROSITE" id="PS50404"/>
    </source>
</evidence>
<accession>A0A1U7HW62</accession>
<dbReference type="SUPFAM" id="SSF52833">
    <property type="entry name" value="Thioredoxin-like"/>
    <property type="match status" value="1"/>
</dbReference>
<evidence type="ECO:0000313" key="3">
    <source>
        <dbReference type="EMBL" id="OKH27840.1"/>
    </source>
</evidence>
<dbReference type="SFLD" id="SFLDG00358">
    <property type="entry name" value="Main_(cytGST)"/>
    <property type="match status" value="1"/>
</dbReference>
<feature type="domain" description="GST C-terminal" evidence="2">
    <location>
        <begin position="86"/>
        <end position="215"/>
    </location>
</feature>
<dbReference type="GO" id="GO:0016740">
    <property type="term" value="F:transferase activity"/>
    <property type="evidence" value="ECO:0007669"/>
    <property type="project" value="UniProtKB-KW"/>
</dbReference>
<dbReference type="Gene3D" id="3.40.30.10">
    <property type="entry name" value="Glutaredoxin"/>
    <property type="match status" value="1"/>
</dbReference>
<dbReference type="GO" id="GO:0005737">
    <property type="term" value="C:cytoplasm"/>
    <property type="evidence" value="ECO:0007669"/>
    <property type="project" value="TreeGrafter"/>
</dbReference>
<dbReference type="PANTHER" id="PTHR43968:SF6">
    <property type="entry name" value="GLUTATHIONE S-TRANSFERASE OMEGA"/>
    <property type="match status" value="1"/>
</dbReference>
<dbReference type="Gene3D" id="1.20.1050.10">
    <property type="match status" value="1"/>
</dbReference>
<feature type="domain" description="GST N-terminal" evidence="1">
    <location>
        <begin position="4"/>
        <end position="82"/>
    </location>
</feature>
<dbReference type="PROSITE" id="PS50404">
    <property type="entry name" value="GST_NTER"/>
    <property type="match status" value="1"/>
</dbReference>
<gene>
    <name evidence="3" type="ORF">NIES1031_08010</name>
</gene>
<sequence length="229" mass="26471">MSYPDLELVSHHFCPYVQRAVVLLLEKDIPHKRTYIDLANKPEWFRQIPPLGKIPLLKVGAEVLFESAVICEYLDEITPGSLHPLTPLEKAKHRAWIEFGSNILTVMAGFFNAPTAESFEQKRQELIEKFAWVERTLETPYFADKNFSLVDAVYAPIFHYFDAFDAIADFGILEHTLKVRVWRQALKQRPSIQNAFVEDYVQQLLTLLKQRNSYLSILAQQPSYIVSIS</sequence>
<evidence type="ECO:0000259" key="2">
    <source>
        <dbReference type="PROSITE" id="PS50405"/>
    </source>
</evidence>
<dbReference type="InterPro" id="IPR004045">
    <property type="entry name" value="Glutathione_S-Trfase_N"/>
</dbReference>
<dbReference type="Pfam" id="PF13409">
    <property type="entry name" value="GST_N_2"/>
    <property type="match status" value="1"/>
</dbReference>
<proteinExistence type="predicted"/>
<comment type="caution">
    <text evidence="3">The sequence shown here is derived from an EMBL/GenBank/DDBJ whole genome shotgun (WGS) entry which is preliminary data.</text>
</comment>